<comment type="caution">
    <text evidence="4">The sequence shown here is derived from an EMBL/GenBank/DDBJ whole genome shotgun (WGS) entry which is preliminary data.</text>
</comment>
<dbReference type="SUPFAM" id="SSF159774">
    <property type="entry name" value="YerB-like"/>
    <property type="match status" value="1"/>
</dbReference>
<feature type="domain" description="DUF3048" evidence="2">
    <location>
        <begin position="64"/>
        <end position="199"/>
    </location>
</feature>
<evidence type="ECO:0000256" key="1">
    <source>
        <dbReference type="SAM" id="Phobius"/>
    </source>
</evidence>
<evidence type="ECO:0000259" key="2">
    <source>
        <dbReference type="Pfam" id="PF11258"/>
    </source>
</evidence>
<dbReference type="EMBL" id="MEVI01000003">
    <property type="protein sequence ID" value="OGC55068.1"/>
    <property type="molecule type" value="Genomic_DNA"/>
</dbReference>
<evidence type="ECO:0000313" key="4">
    <source>
        <dbReference type="EMBL" id="OGC55068.1"/>
    </source>
</evidence>
<dbReference type="AlphaFoldDB" id="A0A1F4VDM8"/>
<feature type="domain" description="DUF3048" evidence="3">
    <location>
        <begin position="238"/>
        <end position="344"/>
    </location>
</feature>
<dbReference type="InterPro" id="IPR035328">
    <property type="entry name" value="DUF3048_C"/>
</dbReference>
<proteinExistence type="predicted"/>
<sequence>MNSRIIIVVFTILLVAGVIAAFVFGFGRKKDLVKPVLDEGEGVKKEEFAENPLNGVKVPIENAPKVLERRPLVVMMGNNTDARPQSNVSMADMVYEVVAEGGITRFMPVFLYNEPEKIGPVRSIRSYFLYWILELGDAMVMHDGWSSSVILEASAIDLIDKYSVRSLFRGGLYGYRDPGRLAPDNEYISAKVAREHGSKLGWDGTREFERWRFKEDSEKVYESEPLASELNIVFWAYGDYDSAWAYNADKNLYFKSTGGVEHFDPEGNVQLSAKNVIVQFAKETAVNDEKHHLLYQNVGSGKSIIFLDGRKVDSTWVKRDLRERTMFYDLSGNEIRFNRGVIWISVVPDRNEDQVTYK</sequence>
<dbReference type="Pfam" id="PF11258">
    <property type="entry name" value="DUF3048"/>
    <property type="match status" value="1"/>
</dbReference>
<protein>
    <recommendedName>
        <fullName evidence="6">DUF3048 domain-containing protein</fullName>
    </recommendedName>
</protein>
<organism evidence="4 5">
    <name type="scientific">candidate division WWE3 bacterium RIFCSPLOWO2_01_FULL_41_18</name>
    <dbReference type="NCBI Taxonomy" id="1802625"/>
    <lineage>
        <taxon>Bacteria</taxon>
        <taxon>Katanobacteria</taxon>
    </lineage>
</organism>
<dbReference type="Gene3D" id="3.50.90.10">
    <property type="entry name" value="YerB-like"/>
    <property type="match status" value="1"/>
</dbReference>
<evidence type="ECO:0000259" key="3">
    <source>
        <dbReference type="Pfam" id="PF17479"/>
    </source>
</evidence>
<dbReference type="InterPro" id="IPR021416">
    <property type="entry name" value="DUF3048_N"/>
</dbReference>
<evidence type="ECO:0000313" key="5">
    <source>
        <dbReference type="Proteomes" id="UP000176504"/>
    </source>
</evidence>
<gene>
    <name evidence="4" type="ORF">A3A78_03770</name>
</gene>
<keyword evidence="1" id="KW-0472">Membrane</keyword>
<keyword evidence="1" id="KW-1133">Transmembrane helix</keyword>
<keyword evidence="1" id="KW-0812">Transmembrane</keyword>
<name>A0A1F4VDM8_UNCKA</name>
<accession>A0A1F4VDM8</accession>
<dbReference type="InterPro" id="IPR023158">
    <property type="entry name" value="YerB-like_sf"/>
</dbReference>
<feature type="transmembrane region" description="Helical" evidence="1">
    <location>
        <begin position="6"/>
        <end position="27"/>
    </location>
</feature>
<reference evidence="4 5" key="1">
    <citation type="journal article" date="2016" name="Nat. Commun.">
        <title>Thousands of microbial genomes shed light on interconnected biogeochemical processes in an aquifer system.</title>
        <authorList>
            <person name="Anantharaman K."/>
            <person name="Brown C.T."/>
            <person name="Hug L.A."/>
            <person name="Sharon I."/>
            <person name="Castelle C.J."/>
            <person name="Probst A.J."/>
            <person name="Thomas B.C."/>
            <person name="Singh A."/>
            <person name="Wilkins M.J."/>
            <person name="Karaoz U."/>
            <person name="Brodie E.L."/>
            <person name="Williams K.H."/>
            <person name="Hubbard S.S."/>
            <person name="Banfield J.F."/>
        </authorList>
    </citation>
    <scope>NUCLEOTIDE SEQUENCE [LARGE SCALE GENOMIC DNA]</scope>
</reference>
<evidence type="ECO:0008006" key="6">
    <source>
        <dbReference type="Google" id="ProtNLM"/>
    </source>
</evidence>
<dbReference type="Pfam" id="PF17479">
    <property type="entry name" value="DUF3048_C"/>
    <property type="match status" value="1"/>
</dbReference>
<dbReference type="Proteomes" id="UP000176504">
    <property type="component" value="Unassembled WGS sequence"/>
</dbReference>